<reference evidence="3 4" key="2">
    <citation type="journal article" date="2017" name="Sci. Rep.">
        <title>A mobile pathogenicity chromosome in Fusarium oxysporum for infection of multiple cucurbit species.</title>
        <authorList>
            <person name="van Dam P."/>
            <person name="Fokkens L."/>
            <person name="Ayukawa Y."/>
            <person name="van der Gragt M."/>
            <person name="Ter Horst A."/>
            <person name="Brankovics B."/>
            <person name="Houterman P.M."/>
            <person name="Arie T."/>
            <person name="Rep M."/>
        </authorList>
    </citation>
    <scope>NUCLEOTIDE SEQUENCE [LARGE SCALE GENOMIC DNA]</scope>
    <source>
        <strain evidence="3 4">Forc016</strain>
    </source>
</reference>
<dbReference type="Proteomes" id="UP000219602">
    <property type="component" value="Chromosome 12"/>
</dbReference>
<dbReference type="EMBL" id="MABQ02000010">
    <property type="protein sequence ID" value="PCD25480.1"/>
    <property type="molecule type" value="Genomic_DNA"/>
</dbReference>
<dbReference type="InterPro" id="IPR021109">
    <property type="entry name" value="Peptidase_aspartic_dom_sf"/>
</dbReference>
<name>A0A2H3G6Y6_FUSOX</name>
<dbReference type="InterPro" id="IPR033121">
    <property type="entry name" value="PEPTIDASE_A1"/>
</dbReference>
<feature type="domain" description="Peptidase A1" evidence="2">
    <location>
        <begin position="2"/>
        <end position="123"/>
    </location>
</feature>
<comment type="caution">
    <text evidence="3">The sequence shown here is derived from an EMBL/GenBank/DDBJ whole genome shotgun (WGS) entry which is preliminary data.</text>
</comment>
<evidence type="ECO:0000313" key="3">
    <source>
        <dbReference type="EMBL" id="PCD25480.1"/>
    </source>
</evidence>
<accession>A0A2H3G6Y6</accession>
<dbReference type="STRING" id="327505.A0A2H3G6Y6"/>
<reference evidence="3 4" key="1">
    <citation type="journal article" date="2016" name="Environ. Microbiol.">
        <title>Effector profiles distinguish formae speciales of Fusarium oxysporum.</title>
        <authorList>
            <person name="van Dam P."/>
            <person name="Fokkens L."/>
            <person name="Schmidt S.M."/>
            <person name="Linmans J.H."/>
            <person name="Kistler H.C."/>
            <person name="Ma L.J."/>
            <person name="Rep M."/>
        </authorList>
    </citation>
    <scope>NUCLEOTIDE SEQUENCE [LARGE SCALE GENOMIC DNA]</scope>
    <source>
        <strain evidence="3 4">Forc016</strain>
    </source>
</reference>
<gene>
    <name evidence="3" type="ORF">AU210_014583</name>
</gene>
<dbReference type="PANTHER" id="PTHR47966">
    <property type="entry name" value="BETA-SITE APP-CLEAVING ENZYME, ISOFORM A-RELATED"/>
    <property type="match status" value="1"/>
</dbReference>
<dbReference type="Pfam" id="PF00026">
    <property type="entry name" value="Asp"/>
    <property type="match status" value="1"/>
</dbReference>
<dbReference type="Gene3D" id="2.40.70.10">
    <property type="entry name" value="Acid Proteases"/>
    <property type="match status" value="1"/>
</dbReference>
<organism evidence="3 4">
    <name type="scientific">Fusarium oxysporum f. sp. radicis-cucumerinum</name>
    <dbReference type="NCBI Taxonomy" id="327505"/>
    <lineage>
        <taxon>Eukaryota</taxon>
        <taxon>Fungi</taxon>
        <taxon>Dikarya</taxon>
        <taxon>Ascomycota</taxon>
        <taxon>Pezizomycotina</taxon>
        <taxon>Sordariomycetes</taxon>
        <taxon>Hypocreomycetidae</taxon>
        <taxon>Hypocreales</taxon>
        <taxon>Nectriaceae</taxon>
        <taxon>Fusarium</taxon>
        <taxon>Fusarium oxysporum species complex</taxon>
    </lineage>
</organism>
<evidence type="ECO:0000259" key="2">
    <source>
        <dbReference type="PROSITE" id="PS51767"/>
    </source>
</evidence>
<dbReference type="InterPro" id="IPR001461">
    <property type="entry name" value="Aspartic_peptidase_A1"/>
</dbReference>
<evidence type="ECO:0000313" key="4">
    <source>
        <dbReference type="Proteomes" id="UP000219602"/>
    </source>
</evidence>
<proteinExistence type="inferred from homology"/>
<dbReference type="PROSITE" id="PS51767">
    <property type="entry name" value="PEPTIDASE_A1"/>
    <property type="match status" value="1"/>
</dbReference>
<dbReference type="SUPFAM" id="SSF50630">
    <property type="entry name" value="Acid proteases"/>
    <property type="match status" value="1"/>
</dbReference>
<evidence type="ECO:0000256" key="1">
    <source>
        <dbReference type="ARBA" id="ARBA00007447"/>
    </source>
</evidence>
<dbReference type="GO" id="GO:0004190">
    <property type="term" value="F:aspartic-type endopeptidase activity"/>
    <property type="evidence" value="ECO:0007669"/>
    <property type="project" value="InterPro"/>
</dbReference>
<dbReference type="AlphaFoldDB" id="A0A2H3G6Y6"/>
<protein>
    <recommendedName>
        <fullName evidence="2">Peptidase A1 domain-containing protein</fullName>
    </recommendedName>
</protein>
<sequence length="123" mass="13346">MYLCEVSIGTPPQKFNLDFDTGSAELWVFSTELSKRIQKGHNVFNPLSSSSFNELTDKTWKTSYGDGSSASRDCGSDDITIGGLTIKNQTVKLASQLDQQLAQGKGDGLLGFAFSQINTVKTN</sequence>
<comment type="similarity">
    <text evidence="1">Belongs to the peptidase A1 family.</text>
</comment>
<dbReference type="PANTHER" id="PTHR47966:SF1">
    <property type="entry name" value="ASPARTYL PROTEINASE"/>
    <property type="match status" value="1"/>
</dbReference>
<dbReference type="GO" id="GO:0006508">
    <property type="term" value="P:proteolysis"/>
    <property type="evidence" value="ECO:0007669"/>
    <property type="project" value="InterPro"/>
</dbReference>